<reference evidence="5 6" key="1">
    <citation type="journal article" date="2016" name="Mol. Biol. Evol.">
        <title>Comparative Genomics of Early-Diverging Mushroom-Forming Fungi Provides Insights into the Origins of Lignocellulose Decay Capabilities.</title>
        <authorList>
            <person name="Nagy L.G."/>
            <person name="Riley R."/>
            <person name="Tritt A."/>
            <person name="Adam C."/>
            <person name="Daum C."/>
            <person name="Floudas D."/>
            <person name="Sun H."/>
            <person name="Yadav J.S."/>
            <person name="Pangilinan J."/>
            <person name="Larsson K.H."/>
            <person name="Matsuura K."/>
            <person name="Barry K."/>
            <person name="Labutti K."/>
            <person name="Kuo R."/>
            <person name="Ohm R.A."/>
            <person name="Bhattacharya S.S."/>
            <person name="Shirouzu T."/>
            <person name="Yoshinaga Y."/>
            <person name="Martin F.M."/>
            <person name="Grigoriev I.V."/>
            <person name="Hibbett D.S."/>
        </authorList>
    </citation>
    <scope>NUCLEOTIDE SEQUENCE [LARGE SCALE GENOMIC DNA]</scope>
    <source>
        <strain evidence="5 6">L-15889</strain>
    </source>
</reference>
<dbReference type="STRING" id="1314783.A0A165U736"/>
<dbReference type="PANTHER" id="PTHR43976:SF16">
    <property type="entry name" value="SHORT-CHAIN DEHYDROGENASE_REDUCTASE FAMILY PROTEIN"/>
    <property type="match status" value="1"/>
</dbReference>
<dbReference type="PANTHER" id="PTHR43976">
    <property type="entry name" value="SHORT CHAIN DEHYDROGENASE"/>
    <property type="match status" value="1"/>
</dbReference>
<name>A0A165U736_9APHY</name>
<dbReference type="InterPro" id="IPR002347">
    <property type="entry name" value="SDR_fam"/>
</dbReference>
<keyword evidence="2" id="KW-0521">NADP</keyword>
<dbReference type="Proteomes" id="UP000076727">
    <property type="component" value="Unassembled WGS sequence"/>
</dbReference>
<comment type="similarity">
    <text evidence="1 4">Belongs to the short-chain dehydrogenases/reductases (SDR) family.</text>
</comment>
<protein>
    <submittedName>
        <fullName evidence="5">NAD(P)-binding protein</fullName>
    </submittedName>
</protein>
<evidence type="ECO:0000256" key="1">
    <source>
        <dbReference type="ARBA" id="ARBA00006484"/>
    </source>
</evidence>
<dbReference type="InterPro" id="IPR036291">
    <property type="entry name" value="NAD(P)-bd_dom_sf"/>
</dbReference>
<accession>A0A165U736</accession>
<evidence type="ECO:0000256" key="3">
    <source>
        <dbReference type="ARBA" id="ARBA00023002"/>
    </source>
</evidence>
<evidence type="ECO:0000256" key="2">
    <source>
        <dbReference type="ARBA" id="ARBA00022857"/>
    </source>
</evidence>
<dbReference type="CDD" id="cd05374">
    <property type="entry name" value="17beta-HSD-like_SDR_c"/>
    <property type="match status" value="1"/>
</dbReference>
<dbReference type="PROSITE" id="PS00061">
    <property type="entry name" value="ADH_SHORT"/>
    <property type="match status" value="1"/>
</dbReference>
<evidence type="ECO:0000313" key="5">
    <source>
        <dbReference type="EMBL" id="KZT74490.1"/>
    </source>
</evidence>
<keyword evidence="3" id="KW-0560">Oxidoreductase</keyword>
<dbReference type="PRINTS" id="PR00081">
    <property type="entry name" value="GDHRDH"/>
</dbReference>
<dbReference type="OrthoDB" id="1274115at2759"/>
<dbReference type="Gene3D" id="3.40.50.720">
    <property type="entry name" value="NAD(P)-binding Rossmann-like Domain"/>
    <property type="match status" value="1"/>
</dbReference>
<dbReference type="Pfam" id="PF00106">
    <property type="entry name" value="adh_short"/>
    <property type="match status" value="1"/>
</dbReference>
<dbReference type="InterPro" id="IPR020904">
    <property type="entry name" value="Sc_DH/Rdtase_CS"/>
</dbReference>
<keyword evidence="6" id="KW-1185">Reference proteome</keyword>
<sequence>MAPSTSSKVWLITGSSTGFGRAMTELVLSKGDIAVATLRTPSVIDDLASRYGKDRLLVLKLDVTKPQEITDAFATAVKHFGRIDAVFNNAGYGVFGETEAVPEDVARQMFEVDFWGAIHVSKEAIRVFREVNKPAGGRLLNNASSAGGIDNFPGLTYYCAAKSALVAFSEALSREVSPEWNIKVIAISPGAFRTPSLSHIVNVPPHPAYEHLSKARAGFVDALVPTQLDTEKGVDVLYRIAALPEPPVFFPLIGVDAIETVKAKWAERTKATETAALWSQELSLAAPGSKA</sequence>
<proteinExistence type="inferred from homology"/>
<dbReference type="AlphaFoldDB" id="A0A165U736"/>
<dbReference type="InterPro" id="IPR051911">
    <property type="entry name" value="SDR_oxidoreductase"/>
</dbReference>
<dbReference type="PRINTS" id="PR00080">
    <property type="entry name" value="SDRFAMILY"/>
</dbReference>
<organism evidence="5 6">
    <name type="scientific">Daedalea quercina L-15889</name>
    <dbReference type="NCBI Taxonomy" id="1314783"/>
    <lineage>
        <taxon>Eukaryota</taxon>
        <taxon>Fungi</taxon>
        <taxon>Dikarya</taxon>
        <taxon>Basidiomycota</taxon>
        <taxon>Agaricomycotina</taxon>
        <taxon>Agaricomycetes</taxon>
        <taxon>Polyporales</taxon>
        <taxon>Fomitopsis</taxon>
    </lineage>
</organism>
<gene>
    <name evidence="5" type="ORF">DAEQUDRAFT_761336</name>
</gene>
<dbReference type="SUPFAM" id="SSF51735">
    <property type="entry name" value="NAD(P)-binding Rossmann-fold domains"/>
    <property type="match status" value="1"/>
</dbReference>
<evidence type="ECO:0000313" key="6">
    <source>
        <dbReference type="Proteomes" id="UP000076727"/>
    </source>
</evidence>
<evidence type="ECO:0000256" key="4">
    <source>
        <dbReference type="RuleBase" id="RU000363"/>
    </source>
</evidence>
<dbReference type="GO" id="GO:0016491">
    <property type="term" value="F:oxidoreductase activity"/>
    <property type="evidence" value="ECO:0007669"/>
    <property type="project" value="UniProtKB-KW"/>
</dbReference>
<dbReference type="EMBL" id="KV429033">
    <property type="protein sequence ID" value="KZT74490.1"/>
    <property type="molecule type" value="Genomic_DNA"/>
</dbReference>